<feature type="domain" description="EF-hand" evidence="13">
    <location>
        <begin position="72"/>
        <end position="107"/>
    </location>
</feature>
<sequence>MFARCVPTFAVFCYISLILSNAGPTNAHKERVFEEKLSSAPHEAGGEHNVRYDQEAFLGEDAESFIKMTPEKGKEELGKIFDKIDINKDGKVTMDELVLWLEKVHNRTIASDIKHSWEAYKLQPGEPLTWEVYSKHVIAESSDPADDEEENVNATLERDRRRWDACKNSDGRLLFTDASCFLHPELHDKMKKILALETLEEIDKNKDAFISEDEYISDMWTGEKGEPEPEWVKSEREEFHSKRDKNKDGKLDFQEVYDWIFPAVDDPIKSEADHLMQEVDMDNDGRLDKDEMLNRYDFLVGHQVTNFGEILGNHDEL</sequence>
<dbReference type="PANTHER" id="PTHR10827">
    <property type="entry name" value="RETICULOCALBIN"/>
    <property type="match status" value="1"/>
</dbReference>
<evidence type="ECO:0000259" key="13">
    <source>
        <dbReference type="PROSITE" id="PS50222"/>
    </source>
</evidence>
<keyword evidence="8" id="KW-0143">Chaperone</keyword>
<evidence type="ECO:0000256" key="8">
    <source>
        <dbReference type="ARBA" id="ARBA00023186"/>
    </source>
</evidence>
<dbReference type="PROSITE" id="PS50222">
    <property type="entry name" value="EF_HAND_2"/>
    <property type="match status" value="3"/>
</dbReference>
<comment type="caution">
    <text evidence="14">The sequence shown here is derived from an EMBL/GenBank/DDBJ whole genome shotgun (WGS) entry which is preliminary data.</text>
</comment>
<dbReference type="GO" id="GO:0005788">
    <property type="term" value="C:endoplasmic reticulum lumen"/>
    <property type="evidence" value="ECO:0007669"/>
    <property type="project" value="UniProtKB-SubCell"/>
</dbReference>
<organism evidence="14 15">
    <name type="scientific">Fasciola hepatica</name>
    <name type="common">Liver fluke</name>
    <dbReference type="NCBI Taxonomy" id="6192"/>
    <lineage>
        <taxon>Eukaryota</taxon>
        <taxon>Metazoa</taxon>
        <taxon>Spiralia</taxon>
        <taxon>Lophotrochozoa</taxon>
        <taxon>Platyhelminthes</taxon>
        <taxon>Trematoda</taxon>
        <taxon>Digenea</taxon>
        <taxon>Plagiorchiida</taxon>
        <taxon>Echinostomata</taxon>
        <taxon>Echinostomatoidea</taxon>
        <taxon>Fasciolidae</taxon>
        <taxon>Fasciola</taxon>
    </lineage>
</organism>
<accession>A0A4E0R740</accession>
<dbReference type="SMART" id="SM00054">
    <property type="entry name" value="EFh"/>
    <property type="match status" value="3"/>
</dbReference>
<feature type="domain" description="EF-hand" evidence="13">
    <location>
        <begin position="231"/>
        <end position="266"/>
    </location>
</feature>
<dbReference type="GO" id="GO:0005509">
    <property type="term" value="F:calcium ion binding"/>
    <property type="evidence" value="ECO:0007669"/>
    <property type="project" value="InterPro"/>
</dbReference>
<evidence type="ECO:0000256" key="1">
    <source>
        <dbReference type="ARBA" id="ARBA00004319"/>
    </source>
</evidence>
<evidence type="ECO:0000256" key="3">
    <source>
        <dbReference type="ARBA" id="ARBA00022729"/>
    </source>
</evidence>
<dbReference type="EMBL" id="JXXN02001596">
    <property type="protein sequence ID" value="THD24449.1"/>
    <property type="molecule type" value="Genomic_DNA"/>
</dbReference>
<evidence type="ECO:0000256" key="11">
    <source>
        <dbReference type="ARBA" id="ARBA00072696"/>
    </source>
</evidence>
<dbReference type="PROSITE" id="PS00018">
    <property type="entry name" value="EF_HAND_1"/>
    <property type="match status" value="3"/>
</dbReference>
<feature type="signal peptide" evidence="12">
    <location>
        <begin position="1"/>
        <end position="27"/>
    </location>
</feature>
<proteinExistence type="predicted"/>
<comment type="subunit">
    <text evidence="10">Interacts with PCSK6 (immature form including the propeptide); probably involved in the maturation and the secretion of PCSK6.</text>
</comment>
<feature type="domain" description="EF-hand" evidence="13">
    <location>
        <begin position="267"/>
        <end position="302"/>
    </location>
</feature>
<feature type="chain" id="PRO_5020036742" description="Reticulocalbin-3" evidence="12">
    <location>
        <begin position="28"/>
        <end position="317"/>
    </location>
</feature>
<keyword evidence="6" id="KW-0106">Calcium</keyword>
<evidence type="ECO:0000256" key="4">
    <source>
        <dbReference type="ARBA" id="ARBA00022737"/>
    </source>
</evidence>
<evidence type="ECO:0000256" key="5">
    <source>
        <dbReference type="ARBA" id="ARBA00022824"/>
    </source>
</evidence>
<reference evidence="14" key="1">
    <citation type="submission" date="2019-03" db="EMBL/GenBank/DDBJ databases">
        <title>Improved annotation for the trematode Fasciola hepatica.</title>
        <authorList>
            <person name="Choi Y.-J."/>
            <person name="Martin J."/>
            <person name="Mitreva M."/>
        </authorList>
    </citation>
    <scope>NUCLEOTIDE SEQUENCE [LARGE SCALE GENOMIC DNA]</scope>
</reference>
<dbReference type="PANTHER" id="PTHR10827:SF52">
    <property type="entry name" value="IP16409P"/>
    <property type="match status" value="1"/>
</dbReference>
<dbReference type="Pfam" id="PF13202">
    <property type="entry name" value="EF-hand_5"/>
    <property type="match status" value="2"/>
</dbReference>
<keyword evidence="5" id="KW-0256">Endoplasmic reticulum</keyword>
<evidence type="ECO:0000256" key="2">
    <source>
        <dbReference type="ARBA" id="ARBA00022723"/>
    </source>
</evidence>
<comment type="function">
    <text evidence="9">Probable molecular chaperone assisting protein biosynthesis and transport in the endoplasmic reticulum. Required for the proper biosynthesis and transport of pulmonary surfactant-associated protein A/SP-A, pulmonary surfactant-associated protein D/SP-D and the lipid transporter ABCA3. By regulating both the proper expression and the degradation through the endoplasmic reticulum-associated protein degradation pathway of these proteins plays a crucial role in pulmonary surfactant homeostasis. Has an anti-fibrotic activity by negatively regulating the secretion of type I and type III collagens. This calcium-binding protein also transiently associates with immature PCSK6 and regulates its secretion.</text>
</comment>
<comment type="subcellular location">
    <subcellularLocation>
        <location evidence="1">Endoplasmic reticulum lumen</location>
    </subcellularLocation>
</comment>
<evidence type="ECO:0000256" key="7">
    <source>
        <dbReference type="ARBA" id="ARBA00023180"/>
    </source>
</evidence>
<dbReference type="InterPro" id="IPR018247">
    <property type="entry name" value="EF_Hand_1_Ca_BS"/>
</dbReference>
<dbReference type="InterPro" id="IPR002048">
    <property type="entry name" value="EF_hand_dom"/>
</dbReference>
<dbReference type="Gene3D" id="1.10.238.10">
    <property type="entry name" value="EF-hand"/>
    <property type="match status" value="2"/>
</dbReference>
<gene>
    <name evidence="14" type="ORF">D915_004870</name>
</gene>
<dbReference type="FunFam" id="1.10.238.10:FF:000104">
    <property type="entry name" value="calumenin isoform X1"/>
    <property type="match status" value="1"/>
</dbReference>
<keyword evidence="3 12" id="KW-0732">Signal</keyword>
<name>A0A4E0R740_FASHE</name>
<keyword evidence="15" id="KW-1185">Reference proteome</keyword>
<dbReference type="SUPFAM" id="SSF47473">
    <property type="entry name" value="EF-hand"/>
    <property type="match status" value="1"/>
</dbReference>
<dbReference type="AlphaFoldDB" id="A0A4E0R740"/>
<keyword evidence="2" id="KW-0479">Metal-binding</keyword>
<evidence type="ECO:0000313" key="14">
    <source>
        <dbReference type="EMBL" id="THD24449.1"/>
    </source>
</evidence>
<evidence type="ECO:0000256" key="10">
    <source>
        <dbReference type="ARBA" id="ARBA00063143"/>
    </source>
</evidence>
<keyword evidence="7" id="KW-0325">Glycoprotein</keyword>
<evidence type="ECO:0000313" key="15">
    <source>
        <dbReference type="Proteomes" id="UP000230066"/>
    </source>
</evidence>
<dbReference type="InterPro" id="IPR011992">
    <property type="entry name" value="EF-hand-dom_pair"/>
</dbReference>
<evidence type="ECO:0000256" key="6">
    <source>
        <dbReference type="ARBA" id="ARBA00022837"/>
    </source>
</evidence>
<keyword evidence="4" id="KW-0677">Repeat</keyword>
<dbReference type="GO" id="GO:0015031">
    <property type="term" value="P:protein transport"/>
    <property type="evidence" value="ECO:0007669"/>
    <property type="project" value="UniProtKB-ARBA"/>
</dbReference>
<evidence type="ECO:0000256" key="9">
    <source>
        <dbReference type="ARBA" id="ARBA00056975"/>
    </source>
</evidence>
<protein>
    <recommendedName>
        <fullName evidence="11">Reticulocalbin-3</fullName>
    </recommendedName>
</protein>
<dbReference type="Proteomes" id="UP000230066">
    <property type="component" value="Unassembled WGS sequence"/>
</dbReference>
<evidence type="ECO:0000256" key="12">
    <source>
        <dbReference type="SAM" id="SignalP"/>
    </source>
</evidence>